<evidence type="ECO:0000313" key="1">
    <source>
        <dbReference type="EMBL" id="MBB6569442.1"/>
    </source>
</evidence>
<dbReference type="Proteomes" id="UP000534306">
    <property type="component" value="Unassembled WGS sequence"/>
</dbReference>
<proteinExistence type="predicted"/>
<sequence length="481" mass="53105">MPGQYLESIDSIRAPWAEQADRDSSDLQILLEMTFTLALGRDVIVPQAYALDSLGFLRAASAVLDARDKAGVADRPFRLHLFNADSFDDAARQVLARVGDPHKPFYCSLFPELHDPNVYRPAKARKRSKPLDLEWLLNRDWVGETRTELLRMSWREFSGRPAVKTRANGPGVSLVGVLDDFMDAPIPSHYSKTDDAEFRDVWKELKSAVKSLHPREGGALAQRSNLYLPTPWPGDKKRRTAEEILGSPDRLRLVREFVDTIYNRMVADSIDEPLTASFTTDLVRANVDLGRVGAAQRIALLSYARSTSSASLARAAETSSGFQIVVRAPAAGDKSFLRQLKADLVAGLPALMKARGESAQDSDFWQGVDNYQSARRDGRPSQARAELQKHFDHVVRLMGSDIKAAPTPLLTGLGVPAAVGGVTTGGAEVYWDTGLGQGVSTAFGIVATYCILREGQRAVDAYRQWTRTRRLVRALNDNIEI</sequence>
<dbReference type="EMBL" id="JACHKF010000001">
    <property type="protein sequence ID" value="MBB6569442.1"/>
    <property type="molecule type" value="Genomic_DNA"/>
</dbReference>
<accession>A0A7Y4KZD4</accession>
<dbReference type="AlphaFoldDB" id="A0A7Y4KZD4"/>
<name>A0A7Y4KZD4_9ACTN</name>
<reference evidence="1 4" key="2">
    <citation type="submission" date="2020-08" db="EMBL/GenBank/DDBJ databases">
        <title>Sequencing the genomes of 1000 actinobacteria strains.</title>
        <authorList>
            <person name="Klenk H.-P."/>
        </authorList>
    </citation>
    <scope>NUCLEOTIDE SEQUENCE [LARGE SCALE GENOMIC DNA]</scope>
    <source>
        <strain evidence="1 4">DSM 15626</strain>
    </source>
</reference>
<evidence type="ECO:0000313" key="2">
    <source>
        <dbReference type="EMBL" id="NOL40722.1"/>
    </source>
</evidence>
<evidence type="ECO:0000313" key="3">
    <source>
        <dbReference type="Proteomes" id="UP000534306"/>
    </source>
</evidence>
<organism evidence="2 3">
    <name type="scientific">Kribbella sandramycini</name>
    <dbReference type="NCBI Taxonomy" id="60450"/>
    <lineage>
        <taxon>Bacteria</taxon>
        <taxon>Bacillati</taxon>
        <taxon>Actinomycetota</taxon>
        <taxon>Actinomycetes</taxon>
        <taxon>Propionibacteriales</taxon>
        <taxon>Kribbellaceae</taxon>
        <taxon>Kribbella</taxon>
    </lineage>
</organism>
<evidence type="ECO:0000313" key="4">
    <source>
        <dbReference type="Proteomes" id="UP000553957"/>
    </source>
</evidence>
<comment type="caution">
    <text evidence="2">The sequence shown here is derived from an EMBL/GenBank/DDBJ whole genome shotgun (WGS) entry which is preliminary data.</text>
</comment>
<reference evidence="2 3" key="1">
    <citation type="submission" date="2020-05" db="EMBL/GenBank/DDBJ databases">
        <title>Genome sequence of Kribbella sandramycini ATCC 39419.</title>
        <authorList>
            <person name="Maclea K.S."/>
            <person name="Fair J.L."/>
        </authorList>
    </citation>
    <scope>NUCLEOTIDE SEQUENCE [LARGE SCALE GENOMIC DNA]</scope>
    <source>
        <strain evidence="2 3">ATCC 39419</strain>
    </source>
</reference>
<keyword evidence="3" id="KW-1185">Reference proteome</keyword>
<protein>
    <submittedName>
        <fullName evidence="2">Uncharacterized protein</fullName>
    </submittedName>
</protein>
<dbReference type="EMBL" id="JABJRC010000002">
    <property type="protein sequence ID" value="NOL40722.1"/>
    <property type="molecule type" value="Genomic_DNA"/>
</dbReference>
<dbReference type="Proteomes" id="UP000553957">
    <property type="component" value="Unassembled WGS sequence"/>
</dbReference>
<dbReference type="RefSeq" id="WP_171673205.1">
    <property type="nucleotide sequence ID" value="NZ_BAAAGT010000002.1"/>
</dbReference>
<gene>
    <name evidence="1" type="ORF">HNR71_005079</name>
    <name evidence="2" type="ORF">HPO96_10740</name>
</gene>